<accession>A0A4S4D1H8</accession>
<keyword evidence="7" id="KW-1185">Reference proteome</keyword>
<dbReference type="EMBL" id="SDRB02013037">
    <property type="protein sequence ID" value="THF96081.1"/>
    <property type="molecule type" value="Genomic_DNA"/>
</dbReference>
<evidence type="ECO:0000256" key="3">
    <source>
        <dbReference type="ARBA" id="ARBA00023163"/>
    </source>
</evidence>
<keyword evidence="3" id="KW-0804">Transcription</keyword>
<sequence length="226" mass="25522">MKPSMYVLPINPSSHWRESRASRRSLKLSGKQRKMACSSSSKVIMEKEERPHVLAVDDSLVDRKLIERLLINSACKVTTVENGQRALEFLGLGDGQHSINSSDSKVNLIITDYSMPGMSGYELLKKVKESSDLKEIPVVIVSSENIQTRIKKCLEEGAQEFMLKPLRQSGVEKLISDMMKFRGGYAWEESQINVEIGHCKKRLLFISNSLFNNSSISTFKRRHGST</sequence>
<dbReference type="STRING" id="542762.A0A4S4D1H8"/>
<dbReference type="PANTHER" id="PTHR43874:SF106">
    <property type="entry name" value="TWO-COMPONENT RESPONSE REGULATOR ORR4"/>
    <property type="match status" value="1"/>
</dbReference>
<dbReference type="InterPro" id="IPR011006">
    <property type="entry name" value="CheY-like_superfamily"/>
</dbReference>
<feature type="domain" description="Response regulatory" evidence="5">
    <location>
        <begin position="52"/>
        <end position="179"/>
    </location>
</feature>
<proteinExistence type="predicted"/>
<organism evidence="6 7">
    <name type="scientific">Camellia sinensis var. sinensis</name>
    <name type="common">China tea</name>
    <dbReference type="NCBI Taxonomy" id="542762"/>
    <lineage>
        <taxon>Eukaryota</taxon>
        <taxon>Viridiplantae</taxon>
        <taxon>Streptophyta</taxon>
        <taxon>Embryophyta</taxon>
        <taxon>Tracheophyta</taxon>
        <taxon>Spermatophyta</taxon>
        <taxon>Magnoliopsida</taxon>
        <taxon>eudicotyledons</taxon>
        <taxon>Gunneridae</taxon>
        <taxon>Pentapetalae</taxon>
        <taxon>asterids</taxon>
        <taxon>Ericales</taxon>
        <taxon>Theaceae</taxon>
        <taxon>Camellia</taxon>
    </lineage>
</organism>
<dbReference type="Pfam" id="PF00072">
    <property type="entry name" value="Response_reg"/>
    <property type="match status" value="1"/>
</dbReference>
<dbReference type="SMART" id="SM00448">
    <property type="entry name" value="REC"/>
    <property type="match status" value="1"/>
</dbReference>
<protein>
    <recommendedName>
        <fullName evidence="5">Response regulatory domain-containing protein</fullName>
    </recommendedName>
</protein>
<dbReference type="GO" id="GO:0009736">
    <property type="term" value="P:cytokinin-activated signaling pathway"/>
    <property type="evidence" value="ECO:0007669"/>
    <property type="project" value="InterPro"/>
</dbReference>
<evidence type="ECO:0000256" key="4">
    <source>
        <dbReference type="PROSITE-ProRule" id="PRU00169"/>
    </source>
</evidence>
<dbReference type="PANTHER" id="PTHR43874">
    <property type="entry name" value="TWO-COMPONENT RESPONSE REGULATOR"/>
    <property type="match status" value="1"/>
</dbReference>
<dbReference type="Gene3D" id="3.40.50.2300">
    <property type="match status" value="1"/>
</dbReference>
<dbReference type="PROSITE" id="PS50110">
    <property type="entry name" value="RESPONSE_REGULATORY"/>
    <property type="match status" value="1"/>
</dbReference>
<feature type="modified residue" description="4-aspartylphosphate" evidence="4">
    <location>
        <position position="112"/>
    </location>
</feature>
<evidence type="ECO:0000256" key="2">
    <source>
        <dbReference type="ARBA" id="ARBA00023015"/>
    </source>
</evidence>
<dbReference type="GO" id="GO:0000160">
    <property type="term" value="P:phosphorelay signal transduction system"/>
    <property type="evidence" value="ECO:0007669"/>
    <property type="project" value="UniProtKB-KW"/>
</dbReference>
<keyword evidence="2" id="KW-0805">Transcription regulation</keyword>
<dbReference type="CDD" id="cd17581">
    <property type="entry name" value="REC_typeA_ARR"/>
    <property type="match status" value="1"/>
</dbReference>
<dbReference type="Proteomes" id="UP000306102">
    <property type="component" value="Unassembled WGS sequence"/>
</dbReference>
<evidence type="ECO:0000313" key="7">
    <source>
        <dbReference type="Proteomes" id="UP000306102"/>
    </source>
</evidence>
<evidence type="ECO:0000313" key="6">
    <source>
        <dbReference type="EMBL" id="THF96081.1"/>
    </source>
</evidence>
<keyword evidence="4" id="KW-0597">Phosphoprotein</keyword>
<dbReference type="InterPro" id="IPR045279">
    <property type="entry name" value="ARR-like"/>
</dbReference>
<evidence type="ECO:0000256" key="1">
    <source>
        <dbReference type="ARBA" id="ARBA00023012"/>
    </source>
</evidence>
<name>A0A4S4D1H8_CAMSN</name>
<evidence type="ECO:0000259" key="5">
    <source>
        <dbReference type="PROSITE" id="PS50110"/>
    </source>
</evidence>
<reference evidence="6 7" key="1">
    <citation type="journal article" date="2018" name="Proc. Natl. Acad. Sci. U.S.A.">
        <title>Draft genome sequence of Camellia sinensis var. sinensis provides insights into the evolution of the tea genome and tea quality.</title>
        <authorList>
            <person name="Wei C."/>
            <person name="Yang H."/>
            <person name="Wang S."/>
            <person name="Zhao J."/>
            <person name="Liu C."/>
            <person name="Gao L."/>
            <person name="Xia E."/>
            <person name="Lu Y."/>
            <person name="Tai Y."/>
            <person name="She G."/>
            <person name="Sun J."/>
            <person name="Cao H."/>
            <person name="Tong W."/>
            <person name="Gao Q."/>
            <person name="Li Y."/>
            <person name="Deng W."/>
            <person name="Jiang X."/>
            <person name="Wang W."/>
            <person name="Chen Q."/>
            <person name="Zhang S."/>
            <person name="Li H."/>
            <person name="Wu J."/>
            <person name="Wang P."/>
            <person name="Li P."/>
            <person name="Shi C."/>
            <person name="Zheng F."/>
            <person name="Jian J."/>
            <person name="Huang B."/>
            <person name="Shan D."/>
            <person name="Shi M."/>
            <person name="Fang C."/>
            <person name="Yue Y."/>
            <person name="Li F."/>
            <person name="Li D."/>
            <person name="Wei S."/>
            <person name="Han B."/>
            <person name="Jiang C."/>
            <person name="Yin Y."/>
            <person name="Xia T."/>
            <person name="Zhang Z."/>
            <person name="Bennetzen J.L."/>
            <person name="Zhao S."/>
            <person name="Wan X."/>
        </authorList>
    </citation>
    <scope>NUCLEOTIDE SEQUENCE [LARGE SCALE GENOMIC DNA]</scope>
    <source>
        <strain evidence="7">cv. Shuchazao</strain>
        <tissue evidence="6">Leaf</tissue>
    </source>
</reference>
<gene>
    <name evidence="6" type="ORF">TEA_016136</name>
</gene>
<keyword evidence="1" id="KW-0902">Two-component regulatory system</keyword>
<dbReference type="InterPro" id="IPR001789">
    <property type="entry name" value="Sig_transdc_resp-reg_receiver"/>
</dbReference>
<comment type="caution">
    <text evidence="6">The sequence shown here is derived from an EMBL/GenBank/DDBJ whole genome shotgun (WGS) entry which is preliminary data.</text>
</comment>
<dbReference type="AlphaFoldDB" id="A0A4S4D1H8"/>
<dbReference type="SUPFAM" id="SSF52172">
    <property type="entry name" value="CheY-like"/>
    <property type="match status" value="1"/>
</dbReference>